<dbReference type="Proteomes" id="UP000238274">
    <property type="component" value="Unassembled WGS sequence"/>
</dbReference>
<protein>
    <submittedName>
        <fullName evidence="1">Uncharacterized protein</fullName>
    </submittedName>
</protein>
<evidence type="ECO:0000313" key="2">
    <source>
        <dbReference type="Proteomes" id="UP000238274"/>
    </source>
</evidence>
<reference evidence="2" key="3">
    <citation type="journal article" date="2018" name="Mol. Plant Microbe Interact.">
        <title>Genome sequence resources for the wheat stripe rust pathogen (Puccinia striiformis f. sp. tritici) and the barley stripe rust pathogen (Puccinia striiformis f. sp. hordei).</title>
        <authorList>
            <person name="Xia C."/>
            <person name="Wang M."/>
            <person name="Yin C."/>
            <person name="Cornejo O.E."/>
            <person name="Hulbert S.H."/>
            <person name="Chen X."/>
        </authorList>
    </citation>
    <scope>NUCLEOTIDE SEQUENCE [LARGE SCALE GENOMIC DNA]</scope>
    <source>
        <strain evidence="2">93TX-2</strain>
    </source>
</reference>
<organism evidence="1 2">
    <name type="scientific">Puccinia striiformis</name>
    <dbReference type="NCBI Taxonomy" id="27350"/>
    <lineage>
        <taxon>Eukaryota</taxon>
        <taxon>Fungi</taxon>
        <taxon>Dikarya</taxon>
        <taxon>Basidiomycota</taxon>
        <taxon>Pucciniomycotina</taxon>
        <taxon>Pucciniomycetes</taxon>
        <taxon>Pucciniales</taxon>
        <taxon>Pucciniaceae</taxon>
        <taxon>Puccinia</taxon>
    </lineage>
</organism>
<name>A0A2S4WJT5_9BASI</name>
<keyword evidence="2" id="KW-1185">Reference proteome</keyword>
<reference evidence="1 2" key="1">
    <citation type="submission" date="2017-12" db="EMBL/GenBank/DDBJ databases">
        <title>Gene loss provides genomic basis for host adaptation in cereal stripe rust fungi.</title>
        <authorList>
            <person name="Xia C."/>
        </authorList>
    </citation>
    <scope>NUCLEOTIDE SEQUENCE [LARGE SCALE GENOMIC DNA]</scope>
    <source>
        <strain evidence="1 2">93TX-2</strain>
    </source>
</reference>
<proteinExistence type="predicted"/>
<sequence>MEVVGWGKLIMYYHPRLPMPSARLTARSTAGFPIGLLHQLKPRTHFFPPLTRCYTLQELKKERKVILKVESSI</sequence>
<dbReference type="EMBL" id="PKSM01000014">
    <property type="protein sequence ID" value="POW22012.1"/>
    <property type="molecule type" value="Genomic_DNA"/>
</dbReference>
<reference evidence="2" key="2">
    <citation type="journal article" date="2018" name="BMC Genomics">
        <title>Genomic insights into host adaptation between the wheat stripe rust pathogen (Puccinia striiformis f. sp. tritici) and the barley stripe rust pathogen (Puccinia striiformis f. sp. hordei).</title>
        <authorList>
            <person name="Xia C."/>
            <person name="Wang M."/>
            <person name="Yin C."/>
            <person name="Cornejo O.E."/>
            <person name="Hulbert S.H."/>
            <person name="Chen X."/>
        </authorList>
    </citation>
    <scope>NUCLEOTIDE SEQUENCE [LARGE SCALE GENOMIC DNA]</scope>
    <source>
        <strain evidence="2">93TX-2</strain>
    </source>
</reference>
<accession>A0A2S4WJT5</accession>
<dbReference type="AlphaFoldDB" id="A0A2S4WJT5"/>
<evidence type="ECO:0000313" key="1">
    <source>
        <dbReference type="EMBL" id="POW22012.1"/>
    </source>
</evidence>
<gene>
    <name evidence="1" type="ORF">PSHT_01788</name>
</gene>
<dbReference type="VEuPathDB" id="FungiDB:PSHT_01788"/>
<comment type="caution">
    <text evidence="1">The sequence shown here is derived from an EMBL/GenBank/DDBJ whole genome shotgun (WGS) entry which is preliminary data.</text>
</comment>